<protein>
    <recommendedName>
        <fullName evidence="4">Serine-threonine/tyrosine-protein kinase catalytic domain-containing protein</fullName>
    </recommendedName>
</protein>
<reference evidence="2 3" key="1">
    <citation type="journal article" date="2013" name="PLoS Genet.">
        <title>Distinctive expansion of potential virulence genes in the genome of the oomycete fish pathogen Saprolegnia parasitica.</title>
        <authorList>
            <person name="Jiang R.H."/>
            <person name="de Bruijn I."/>
            <person name="Haas B.J."/>
            <person name="Belmonte R."/>
            <person name="Lobach L."/>
            <person name="Christie J."/>
            <person name="van den Ackerveken G."/>
            <person name="Bottin A."/>
            <person name="Bulone V."/>
            <person name="Diaz-Moreno S.M."/>
            <person name="Dumas B."/>
            <person name="Fan L."/>
            <person name="Gaulin E."/>
            <person name="Govers F."/>
            <person name="Grenville-Briggs L.J."/>
            <person name="Horner N.R."/>
            <person name="Levin J.Z."/>
            <person name="Mammella M."/>
            <person name="Meijer H.J."/>
            <person name="Morris P."/>
            <person name="Nusbaum C."/>
            <person name="Oome S."/>
            <person name="Phillips A.J."/>
            <person name="van Rooyen D."/>
            <person name="Rzeszutek E."/>
            <person name="Saraiva M."/>
            <person name="Secombes C.J."/>
            <person name="Seidl M.F."/>
            <person name="Snel B."/>
            <person name="Stassen J.H."/>
            <person name="Sykes S."/>
            <person name="Tripathy S."/>
            <person name="van den Berg H."/>
            <person name="Vega-Arreguin J.C."/>
            <person name="Wawra S."/>
            <person name="Young S.K."/>
            <person name="Zeng Q."/>
            <person name="Dieguez-Uribeondo J."/>
            <person name="Russ C."/>
            <person name="Tyler B.M."/>
            <person name="van West P."/>
        </authorList>
    </citation>
    <scope>NUCLEOTIDE SEQUENCE [LARGE SCALE GENOMIC DNA]</scope>
    <source>
        <strain evidence="2 3">CBS 223.65</strain>
    </source>
</reference>
<organism evidence="2 3">
    <name type="scientific">Saprolegnia parasitica (strain CBS 223.65)</name>
    <dbReference type="NCBI Taxonomy" id="695850"/>
    <lineage>
        <taxon>Eukaryota</taxon>
        <taxon>Sar</taxon>
        <taxon>Stramenopiles</taxon>
        <taxon>Oomycota</taxon>
        <taxon>Saprolegniomycetes</taxon>
        <taxon>Saprolegniales</taxon>
        <taxon>Saprolegniaceae</taxon>
        <taxon>Saprolegnia</taxon>
    </lineage>
</organism>
<dbReference type="OrthoDB" id="10360842at2759"/>
<evidence type="ECO:0000313" key="2">
    <source>
        <dbReference type="EMBL" id="KDO19797.1"/>
    </source>
</evidence>
<dbReference type="KEGG" id="spar:SPRG_21481"/>
<dbReference type="SUPFAM" id="SSF52058">
    <property type="entry name" value="L domain-like"/>
    <property type="match status" value="1"/>
</dbReference>
<keyword evidence="1" id="KW-0812">Transmembrane</keyword>
<keyword evidence="1" id="KW-1133">Transmembrane helix</keyword>
<dbReference type="GeneID" id="24142193"/>
<name>A0A067BZ11_SAPPC</name>
<dbReference type="Gene3D" id="1.10.510.10">
    <property type="entry name" value="Transferase(Phosphotransferase) domain 1"/>
    <property type="match status" value="1"/>
</dbReference>
<dbReference type="SUPFAM" id="SSF56112">
    <property type="entry name" value="Protein kinase-like (PK-like)"/>
    <property type="match status" value="1"/>
</dbReference>
<accession>A0A067BZ11</accession>
<evidence type="ECO:0000313" key="3">
    <source>
        <dbReference type="Proteomes" id="UP000030745"/>
    </source>
</evidence>
<dbReference type="VEuPathDB" id="FungiDB:SPRG_21481"/>
<evidence type="ECO:0008006" key="4">
    <source>
        <dbReference type="Google" id="ProtNLM"/>
    </source>
</evidence>
<feature type="transmembrane region" description="Helical" evidence="1">
    <location>
        <begin position="270"/>
        <end position="291"/>
    </location>
</feature>
<dbReference type="AlphaFoldDB" id="A0A067BZ11"/>
<keyword evidence="1" id="KW-0472">Membrane</keyword>
<sequence length="438" mass="48958">MACKYDDLRDDETILTNDGSCAAACVLGRNCSVVETLPANATRFDFAAGYLLGDLSRHTPANLTLVNVQERHLAHKYRQLPADLRSLWLDSHTLDTLYNVPVPRGLERLMLSNSTKTVTLYPLRMRRLRDLFIANGSVSLDNAFPPTLTYLHLDLVSDLYFYKRDLSSLERLELYGVTKLEEWRLSNRLQHFTCPNCNITAAHLDTTSFRALQRLHPTSSFRVPRLESGLCVGENLRVMPLWDAYPQYTACVISDEISYRSHLQLWELNIYLIIAGSLLVIASIISCLYYTSKICATTRRSSDDDYLASTLRPNEMATLHMLQIDADAIVLCGTKPLASGAYGDVWRGVILSEMSTHKVPYSDALNASSGRALSQQAILSKVTSGALRPTFAAAAPHWLLEVGSRCLSLDPTQRPTTLELTVLVRDFGIAVAEYDQCE</sequence>
<dbReference type="Gene3D" id="3.80.10.10">
    <property type="entry name" value="Ribonuclease Inhibitor"/>
    <property type="match status" value="1"/>
</dbReference>
<dbReference type="EMBL" id="KK583334">
    <property type="protein sequence ID" value="KDO19797.1"/>
    <property type="molecule type" value="Genomic_DNA"/>
</dbReference>
<dbReference type="Proteomes" id="UP000030745">
    <property type="component" value="Unassembled WGS sequence"/>
</dbReference>
<dbReference type="RefSeq" id="XP_012209514.1">
    <property type="nucleotide sequence ID" value="XM_012354124.1"/>
</dbReference>
<evidence type="ECO:0000256" key="1">
    <source>
        <dbReference type="SAM" id="Phobius"/>
    </source>
</evidence>
<keyword evidence="3" id="KW-1185">Reference proteome</keyword>
<dbReference type="InterPro" id="IPR032675">
    <property type="entry name" value="LRR_dom_sf"/>
</dbReference>
<dbReference type="InterPro" id="IPR011009">
    <property type="entry name" value="Kinase-like_dom_sf"/>
</dbReference>
<gene>
    <name evidence="2" type="ORF">SPRG_21481</name>
</gene>
<proteinExistence type="predicted"/>